<name>A0A0A9CJK1_ARUDO</name>
<reference evidence="1" key="1">
    <citation type="submission" date="2014-09" db="EMBL/GenBank/DDBJ databases">
        <authorList>
            <person name="Magalhaes I.L.F."/>
            <person name="Oliveira U."/>
            <person name="Santos F.R."/>
            <person name="Vidigal T.H.D.A."/>
            <person name="Brescovit A.D."/>
            <person name="Santos A.J."/>
        </authorList>
    </citation>
    <scope>NUCLEOTIDE SEQUENCE</scope>
    <source>
        <tissue evidence="1">Shoot tissue taken approximately 20 cm above the soil surface</tissue>
    </source>
</reference>
<protein>
    <submittedName>
        <fullName evidence="1">Uncharacterized protein</fullName>
    </submittedName>
</protein>
<sequence length="39" mass="4485">MSLKKSHTEMETQNCLCSTLGLIQYNLKILIILISFLPF</sequence>
<organism evidence="1">
    <name type="scientific">Arundo donax</name>
    <name type="common">Giant reed</name>
    <name type="synonym">Donax arundinaceus</name>
    <dbReference type="NCBI Taxonomy" id="35708"/>
    <lineage>
        <taxon>Eukaryota</taxon>
        <taxon>Viridiplantae</taxon>
        <taxon>Streptophyta</taxon>
        <taxon>Embryophyta</taxon>
        <taxon>Tracheophyta</taxon>
        <taxon>Spermatophyta</taxon>
        <taxon>Magnoliopsida</taxon>
        <taxon>Liliopsida</taxon>
        <taxon>Poales</taxon>
        <taxon>Poaceae</taxon>
        <taxon>PACMAD clade</taxon>
        <taxon>Arundinoideae</taxon>
        <taxon>Arundineae</taxon>
        <taxon>Arundo</taxon>
    </lineage>
</organism>
<reference evidence="1" key="2">
    <citation type="journal article" date="2015" name="Data Brief">
        <title>Shoot transcriptome of the giant reed, Arundo donax.</title>
        <authorList>
            <person name="Barrero R.A."/>
            <person name="Guerrero F.D."/>
            <person name="Moolhuijzen P."/>
            <person name="Goolsby J.A."/>
            <person name="Tidwell J."/>
            <person name="Bellgard S.E."/>
            <person name="Bellgard M.I."/>
        </authorList>
    </citation>
    <scope>NUCLEOTIDE SEQUENCE</scope>
    <source>
        <tissue evidence="1">Shoot tissue taken approximately 20 cm above the soil surface</tissue>
    </source>
</reference>
<evidence type="ECO:0000313" key="1">
    <source>
        <dbReference type="EMBL" id="JAD73565.1"/>
    </source>
</evidence>
<dbReference type="AlphaFoldDB" id="A0A0A9CJK1"/>
<dbReference type="EMBL" id="GBRH01224330">
    <property type="protein sequence ID" value="JAD73565.1"/>
    <property type="molecule type" value="Transcribed_RNA"/>
</dbReference>
<accession>A0A0A9CJK1</accession>
<proteinExistence type="predicted"/>